<dbReference type="Proteomes" id="UP000831181">
    <property type="component" value="Chromosome"/>
</dbReference>
<keyword evidence="2" id="KW-1185">Reference proteome</keyword>
<dbReference type="RefSeq" id="WP_260116087.1">
    <property type="nucleotide sequence ID" value="NZ_CP093361.1"/>
</dbReference>
<gene>
    <name evidence="1" type="ORF">MOO44_04975</name>
</gene>
<protein>
    <submittedName>
        <fullName evidence="1">Uncharacterized protein</fullName>
    </submittedName>
</protein>
<dbReference type="EMBL" id="CP093361">
    <property type="protein sequence ID" value="UQS86278.1"/>
    <property type="molecule type" value="Genomic_DNA"/>
</dbReference>
<dbReference type="AlphaFoldDB" id="A0A976X4S5"/>
<name>A0A976X4S5_9LACO</name>
<evidence type="ECO:0000313" key="2">
    <source>
        <dbReference type="Proteomes" id="UP000831181"/>
    </source>
</evidence>
<organism evidence="1 2">
    <name type="scientific">Nicoliella spurrieriana</name>
    <dbReference type="NCBI Taxonomy" id="2925830"/>
    <lineage>
        <taxon>Bacteria</taxon>
        <taxon>Bacillati</taxon>
        <taxon>Bacillota</taxon>
        <taxon>Bacilli</taxon>
        <taxon>Lactobacillales</taxon>
        <taxon>Lactobacillaceae</taxon>
        <taxon>Nicoliella</taxon>
    </lineage>
</organism>
<accession>A0A976X4S5</accession>
<dbReference type="KEGG" id="lbe:MOO44_04975"/>
<proteinExistence type="predicted"/>
<evidence type="ECO:0000313" key="1">
    <source>
        <dbReference type="EMBL" id="UQS86278.1"/>
    </source>
</evidence>
<sequence length="399" mass="45569">MGIVINNLKAAYNRGAVVNVYRVDDIIFTGYVYLLDENSEELVLRTYDEWGMPDGMVYLDLMVVYDVEVDNSQDLQLMKRRMDIAKHYHFKEIAETNLMPINKLANIRLEILGRSYVEGQMVMVTVEQPHGVPQSYKGLVNQVVSSEAVELITVDKTDFSSHHKTTIQIAEITTIEFLGKELTMLTKNRQLLFGDSVDQVEVAGDDPHILDLFADSKATHRLFEIESAANNGYYYIGYVVNYNYEYVIFNLVTMSGQFGGYVLMRNTMVARLFIDSDYLRLIKRFNQENRQADTFLEPVLNDEREFDMGADVLDALLEQAINLHQLVRIASRNAEGQLGYPVDMTPITKQVHFQPVDLDYTELDAKQAVAFNDIGELAFGYLEAFLVDDGLNFAKNQNH</sequence>
<reference evidence="1" key="1">
    <citation type="journal article" date="2022" name="Int. J. Syst. Evol. Microbiol.">
        <title>Apilactobacillus apisilvae sp. nov., Nicolia spurrieriana gen. nov. sp. nov., Bombilactobacillus folatiphilus sp. nov. and Bombilactobacillus thymidiniphilus sp. nov., four new lactic acid bacterial isolates from stingless bees Tetragonula carbonaria and Austroplebeia australis.</title>
        <authorList>
            <person name="Oliphant S.A."/>
            <person name="Watson-Haigh N.S."/>
            <person name="Sumby K.M."/>
            <person name="Gardner J."/>
            <person name="Groom S."/>
            <person name="Jiranek V."/>
        </authorList>
    </citation>
    <scope>NUCLEOTIDE SEQUENCE</scope>
    <source>
        <strain evidence="1">SGEP1_A5</strain>
    </source>
</reference>